<gene>
    <name evidence="3" type="ORF">F9C29_23545</name>
</gene>
<evidence type="ECO:0000313" key="3">
    <source>
        <dbReference type="EMBL" id="KAB2506482.1"/>
    </source>
</evidence>
<sequence length="456" mass="52690">QNIKFKNWLDRALQAERNVKEQIAVLKGSLLLSRILSQQQQTLPSADELEDMTNRIADLRLEQFDVNQQRDALFQSDTFVAKVEEGHSGEVNAEVHDALLQVVDMRRELLDQLNKQLGNQLMMAINLQINQQQLVSVSKSLQEILTQQIFWVNSNKPMDWDWFKSFPETLKSQIKSMKITVNWEKAWPAVMIAFLTGLPLLLIAGVIRWRLKWLKQYQAKLASEVGQLRNDSQLHTPKAILIDLIRALPVCLLILAVGLILLTMQLNISDLLWAFSKKLALFWLVFGLCWKVLEKDGVAVRHFNMPEKLTSHWRRQIVRLSLALLPLHFWSVVAELSPLHLMDDVLGQLVIMLNLLLIAVLMWPMCRDSWRDKESHNLRLATVTVLAIIPLALMVLTATGYFYTTLRLSGRWIETVYLVIVWNLLFQTVLRGLSVAARRIAYRRAVARRRDQVIEE</sequence>
<evidence type="ECO:0000259" key="2">
    <source>
        <dbReference type="Pfam" id="PF12794"/>
    </source>
</evidence>
<feature type="non-terminal residue" evidence="3">
    <location>
        <position position="456"/>
    </location>
</feature>
<protein>
    <submittedName>
        <fullName evidence="3">Mechanosensitive channel MscK</fullName>
    </submittedName>
</protein>
<proteinExistence type="predicted"/>
<organism evidence="3 4">
    <name type="scientific">Enterobacter hormaechei</name>
    <dbReference type="NCBI Taxonomy" id="158836"/>
    <lineage>
        <taxon>Bacteria</taxon>
        <taxon>Pseudomonadati</taxon>
        <taxon>Pseudomonadota</taxon>
        <taxon>Gammaproteobacteria</taxon>
        <taxon>Enterobacterales</taxon>
        <taxon>Enterobacteriaceae</taxon>
        <taxon>Enterobacter</taxon>
        <taxon>Enterobacter cloacae complex</taxon>
    </lineage>
</organism>
<feature type="non-terminal residue" evidence="3">
    <location>
        <position position="1"/>
    </location>
</feature>
<feature type="transmembrane region" description="Helical" evidence="1">
    <location>
        <begin position="415"/>
        <end position="434"/>
    </location>
</feature>
<dbReference type="Pfam" id="PF12794">
    <property type="entry name" value="MscS_TM"/>
    <property type="match status" value="1"/>
</dbReference>
<feature type="transmembrane region" description="Helical" evidence="1">
    <location>
        <begin position="345"/>
        <end position="366"/>
    </location>
</feature>
<accession>A0A6L3XQ38</accession>
<keyword evidence="1" id="KW-0812">Transmembrane</keyword>
<keyword evidence="1" id="KW-0472">Membrane</keyword>
<feature type="domain" description="Mechanosensitive ion channel inner membrane" evidence="2">
    <location>
        <begin position="197"/>
        <end position="452"/>
    </location>
</feature>
<dbReference type="Proteomes" id="UP000476281">
    <property type="component" value="Unassembled WGS sequence"/>
</dbReference>
<dbReference type="EMBL" id="WBSZ01001137">
    <property type="protein sequence ID" value="KAB2506482.1"/>
    <property type="molecule type" value="Genomic_DNA"/>
</dbReference>
<dbReference type="InterPro" id="IPR025692">
    <property type="entry name" value="MscS_IM_dom1"/>
</dbReference>
<comment type="caution">
    <text evidence="3">The sequence shown here is derived from an EMBL/GenBank/DDBJ whole genome shotgun (WGS) entry which is preliminary data.</text>
</comment>
<feature type="transmembrane region" description="Helical" evidence="1">
    <location>
        <begin position="244"/>
        <end position="266"/>
    </location>
</feature>
<evidence type="ECO:0000313" key="4">
    <source>
        <dbReference type="Proteomes" id="UP000476281"/>
    </source>
</evidence>
<reference evidence="3 4" key="1">
    <citation type="submission" date="2019-09" db="EMBL/GenBank/DDBJ databases">
        <title>Reversal of blaTEM antimicrobial resistance by CRISPR-Cas9 in clinical E. coli and other Enterobacteriaceae strains.</title>
        <authorList>
            <person name="Tagliaferri T."/>
            <person name="Guimaraes N."/>
            <person name="Pereira M."/>
            <person name="Felicori L."/>
            <person name="Horz H.-P."/>
            <person name="Santos S."/>
            <person name="Mendes T."/>
        </authorList>
    </citation>
    <scope>NUCLEOTIDE SEQUENCE [LARGE SCALE GENOMIC DNA]</scope>
    <source>
        <strain evidence="3 4">E2_blaTEM_MG</strain>
    </source>
</reference>
<feature type="transmembrane region" description="Helical" evidence="1">
    <location>
        <begin position="317"/>
        <end position="333"/>
    </location>
</feature>
<feature type="transmembrane region" description="Helical" evidence="1">
    <location>
        <begin position="272"/>
        <end position="293"/>
    </location>
</feature>
<name>A0A6L3XQ38_9ENTR</name>
<keyword evidence="1" id="KW-1133">Transmembrane helix</keyword>
<evidence type="ECO:0000256" key="1">
    <source>
        <dbReference type="SAM" id="Phobius"/>
    </source>
</evidence>
<feature type="transmembrane region" description="Helical" evidence="1">
    <location>
        <begin position="378"/>
        <end position="403"/>
    </location>
</feature>
<feature type="transmembrane region" description="Helical" evidence="1">
    <location>
        <begin position="186"/>
        <end position="207"/>
    </location>
</feature>
<dbReference type="AlphaFoldDB" id="A0A6L3XQ38"/>